<dbReference type="AlphaFoldDB" id="A0A2Z7D636"/>
<evidence type="ECO:0000313" key="1">
    <source>
        <dbReference type="EMBL" id="KZV52351.1"/>
    </source>
</evidence>
<proteinExistence type="predicted"/>
<keyword evidence="2" id="KW-1185">Reference proteome</keyword>
<name>A0A2Z7D636_9LAMI</name>
<gene>
    <name evidence="1" type="ORF">F511_22554</name>
</gene>
<dbReference type="Proteomes" id="UP000250235">
    <property type="component" value="Unassembled WGS sequence"/>
</dbReference>
<sequence length="243" mass="28074">MLLRKFLEARHKNFQPGTPTTAIDLQILDMLLDAHLVDLEKLKAQMRAHNLEWQHPSQRLGFHSSEASGVRELSLSKQSGLQPTQVDVATAEREEVLTGGGCTEEEASSSDLDYWYSGRAYFRLQLSGYSDPRVRNNSFSFSLEPSNPDSSISASEYFRFGHSGYLSNWVKYVSYRVEDFRSEDIRFDSEAKVTDLVICVQKVYFRSELIRCDRLKFGYRIHQNTLRYYMLLFSNEYSDLADS</sequence>
<organism evidence="1 2">
    <name type="scientific">Dorcoceras hygrometricum</name>
    <dbReference type="NCBI Taxonomy" id="472368"/>
    <lineage>
        <taxon>Eukaryota</taxon>
        <taxon>Viridiplantae</taxon>
        <taxon>Streptophyta</taxon>
        <taxon>Embryophyta</taxon>
        <taxon>Tracheophyta</taxon>
        <taxon>Spermatophyta</taxon>
        <taxon>Magnoliopsida</taxon>
        <taxon>eudicotyledons</taxon>
        <taxon>Gunneridae</taxon>
        <taxon>Pentapetalae</taxon>
        <taxon>asterids</taxon>
        <taxon>lamiids</taxon>
        <taxon>Lamiales</taxon>
        <taxon>Gesneriaceae</taxon>
        <taxon>Didymocarpoideae</taxon>
        <taxon>Trichosporeae</taxon>
        <taxon>Loxocarpinae</taxon>
        <taxon>Dorcoceras</taxon>
    </lineage>
</organism>
<dbReference type="EMBL" id="KQ991092">
    <property type="protein sequence ID" value="KZV52351.1"/>
    <property type="molecule type" value="Genomic_DNA"/>
</dbReference>
<reference evidence="1 2" key="1">
    <citation type="journal article" date="2015" name="Proc. Natl. Acad. Sci. U.S.A.">
        <title>The resurrection genome of Boea hygrometrica: A blueprint for survival of dehydration.</title>
        <authorList>
            <person name="Xiao L."/>
            <person name="Yang G."/>
            <person name="Zhang L."/>
            <person name="Yang X."/>
            <person name="Zhao S."/>
            <person name="Ji Z."/>
            <person name="Zhou Q."/>
            <person name="Hu M."/>
            <person name="Wang Y."/>
            <person name="Chen M."/>
            <person name="Xu Y."/>
            <person name="Jin H."/>
            <person name="Xiao X."/>
            <person name="Hu G."/>
            <person name="Bao F."/>
            <person name="Hu Y."/>
            <person name="Wan P."/>
            <person name="Li L."/>
            <person name="Deng X."/>
            <person name="Kuang T."/>
            <person name="Xiang C."/>
            <person name="Zhu J.K."/>
            <person name="Oliver M.J."/>
            <person name="He Y."/>
        </authorList>
    </citation>
    <scope>NUCLEOTIDE SEQUENCE [LARGE SCALE GENOMIC DNA]</scope>
    <source>
        <strain evidence="2">cv. XS01</strain>
    </source>
</reference>
<evidence type="ECO:0000313" key="2">
    <source>
        <dbReference type="Proteomes" id="UP000250235"/>
    </source>
</evidence>
<protein>
    <submittedName>
        <fullName evidence="1">Uncharacterized protein</fullName>
    </submittedName>
</protein>
<accession>A0A2Z7D636</accession>